<keyword evidence="2" id="KW-1185">Reference proteome</keyword>
<evidence type="ECO:0000313" key="2">
    <source>
        <dbReference type="Proteomes" id="UP000199503"/>
    </source>
</evidence>
<dbReference type="Proteomes" id="UP000199503">
    <property type="component" value="Unassembled WGS sequence"/>
</dbReference>
<dbReference type="SUPFAM" id="SSF53590">
    <property type="entry name" value="Nucleoside hydrolase"/>
    <property type="match status" value="1"/>
</dbReference>
<evidence type="ECO:0000313" key="1">
    <source>
        <dbReference type="EMBL" id="SER92057.1"/>
    </source>
</evidence>
<dbReference type="RefSeq" id="WP_089921626.1">
    <property type="nucleotide sequence ID" value="NZ_FOFV01000013.1"/>
</dbReference>
<name>A0A1H9T4P4_9PSEU</name>
<dbReference type="EMBL" id="FOFV01000013">
    <property type="protein sequence ID" value="SER92057.1"/>
    <property type="molecule type" value="Genomic_DNA"/>
</dbReference>
<protein>
    <submittedName>
        <fullName evidence="1">Uncharacterized protein</fullName>
    </submittedName>
</protein>
<gene>
    <name evidence="1" type="ORF">SAMN04488000_113124</name>
</gene>
<proteinExistence type="predicted"/>
<dbReference type="GO" id="GO:0016799">
    <property type="term" value="F:hydrolase activity, hydrolyzing N-glycosyl compounds"/>
    <property type="evidence" value="ECO:0007669"/>
    <property type="project" value="InterPro"/>
</dbReference>
<sequence length="231" mass="24540">MAEELNRDRRELAALAQRFGLPQTVSGADFPPSQTGAPLIVDTGVGDDSDAVIALVAAEPSLTLVSTVDEQDVCRLRRLLDLHGRTDVPVVAGDELDEAMTRVVTSTNGLVRWAGLGPATNAALVVGKPACAERLVITQAAAAAELRRDLTAARLLLTRAELPKLVRLDTVRHHGLVIATALQLPFVTLRRAHVALDESGRLVEASGGALARVSVKVDERAFLGWLSRVLG</sequence>
<dbReference type="InterPro" id="IPR036452">
    <property type="entry name" value="Ribo_hydro-like"/>
</dbReference>
<accession>A0A1H9T4P4</accession>
<reference evidence="2" key="1">
    <citation type="submission" date="2016-10" db="EMBL/GenBank/DDBJ databases">
        <authorList>
            <person name="Varghese N."/>
            <person name="Submissions S."/>
        </authorList>
    </citation>
    <scope>NUCLEOTIDE SEQUENCE [LARGE SCALE GENOMIC DNA]</scope>
    <source>
        <strain evidence="2">DSM 44437</strain>
    </source>
</reference>
<dbReference type="OrthoDB" id="9797882at2"/>
<dbReference type="STRING" id="65499.SAMN04488000_113124"/>
<dbReference type="AlphaFoldDB" id="A0A1H9T4P4"/>
<organism evidence="1 2">
    <name type="scientific">Lentzea albida</name>
    <dbReference type="NCBI Taxonomy" id="65499"/>
    <lineage>
        <taxon>Bacteria</taxon>
        <taxon>Bacillati</taxon>
        <taxon>Actinomycetota</taxon>
        <taxon>Actinomycetes</taxon>
        <taxon>Pseudonocardiales</taxon>
        <taxon>Pseudonocardiaceae</taxon>
        <taxon>Lentzea</taxon>
    </lineage>
</organism>